<accession>A0A8A4TI00</accession>
<dbReference type="Pfam" id="PF13723">
    <property type="entry name" value="Ketoacyl-synt_2"/>
    <property type="match status" value="1"/>
</dbReference>
<dbReference type="SUPFAM" id="SSF53901">
    <property type="entry name" value="Thiolase-like"/>
    <property type="match status" value="1"/>
</dbReference>
<name>A0A8A4TI00_SULCO</name>
<organism evidence="2 3">
    <name type="scientific">Sulfidibacter corallicola</name>
    <dbReference type="NCBI Taxonomy" id="2818388"/>
    <lineage>
        <taxon>Bacteria</taxon>
        <taxon>Pseudomonadati</taxon>
        <taxon>Acidobacteriota</taxon>
        <taxon>Holophagae</taxon>
        <taxon>Acanthopleuribacterales</taxon>
        <taxon>Acanthopleuribacteraceae</taxon>
        <taxon>Sulfidibacter</taxon>
    </lineage>
</organism>
<sequence length="274" mass="30059">MNQNPPIEPNPGSQNSSAGIGRPLRVLAWRAWAPGLPDREAFHTWLLGHGAYEPVEAKPPCAAVPSRLRRRCTYLTRMVLETALPVCDDAGLATDAVNLVYGSRNGEIVILRDLLSDIFDREPLSPTAFSNSVHHTPTGYFGLVTKNKGISRTVSAHRDTFTCAYLEAVMLATRYPETPVLLVIADEQTPEPFDRILHPPPFPHSVAMILAPAPAGSGIGLTRVRNAAPSPEGAGREPAAEEGEEQVFSFLRWYLGDEAQLDLDTEFGGVRWWR</sequence>
<keyword evidence="3" id="KW-1185">Reference proteome</keyword>
<dbReference type="InterPro" id="IPR016039">
    <property type="entry name" value="Thiolase-like"/>
</dbReference>
<evidence type="ECO:0000313" key="2">
    <source>
        <dbReference type="EMBL" id="QTD49546.1"/>
    </source>
</evidence>
<evidence type="ECO:0000313" key="3">
    <source>
        <dbReference type="Proteomes" id="UP000663929"/>
    </source>
</evidence>
<dbReference type="InterPro" id="IPR014030">
    <property type="entry name" value="Ketoacyl_synth_N"/>
</dbReference>
<dbReference type="AlphaFoldDB" id="A0A8A4TI00"/>
<reference evidence="2" key="1">
    <citation type="submission" date="2021-03" db="EMBL/GenBank/DDBJ databases">
        <title>Acanthopleuribacteraceae sp. M133.</title>
        <authorList>
            <person name="Wang G."/>
        </authorList>
    </citation>
    <scope>NUCLEOTIDE SEQUENCE</scope>
    <source>
        <strain evidence="2">M133</strain>
    </source>
</reference>
<dbReference type="GO" id="GO:0016746">
    <property type="term" value="F:acyltransferase activity"/>
    <property type="evidence" value="ECO:0007669"/>
    <property type="project" value="InterPro"/>
</dbReference>
<dbReference type="EMBL" id="CP071793">
    <property type="protein sequence ID" value="QTD49546.1"/>
    <property type="molecule type" value="Genomic_DNA"/>
</dbReference>
<dbReference type="KEGG" id="scor:J3U87_28500"/>
<feature type="domain" description="Beta-ketoacyl synthase-like N-terminal" evidence="1">
    <location>
        <begin position="56"/>
        <end position="268"/>
    </location>
</feature>
<gene>
    <name evidence="2" type="ORF">J3U87_28500</name>
</gene>
<dbReference type="Proteomes" id="UP000663929">
    <property type="component" value="Chromosome"/>
</dbReference>
<dbReference type="RefSeq" id="WP_237379177.1">
    <property type="nucleotide sequence ID" value="NZ_CP071793.1"/>
</dbReference>
<evidence type="ECO:0000259" key="1">
    <source>
        <dbReference type="Pfam" id="PF13723"/>
    </source>
</evidence>
<proteinExistence type="predicted"/>
<protein>
    <submittedName>
        <fullName evidence="2">Beta-ketoacyl synthase chain length factor</fullName>
    </submittedName>
</protein>